<evidence type="ECO:0000313" key="1">
    <source>
        <dbReference type="EMBL" id="BAE52447.1"/>
    </source>
</evidence>
<dbReference type="EMBL" id="AP007255">
    <property type="protein sequence ID" value="BAE52447.1"/>
    <property type="molecule type" value="Genomic_DNA"/>
</dbReference>
<dbReference type="Proteomes" id="UP000007058">
    <property type="component" value="Chromosome"/>
</dbReference>
<gene>
    <name evidence="1" type="ordered locus">amb3643</name>
</gene>
<evidence type="ECO:0000313" key="2">
    <source>
        <dbReference type="Proteomes" id="UP000007058"/>
    </source>
</evidence>
<sequence>MSPSVRHQAPPTPSAVQTIQVVVLPDGRMDRENAAKYLGLNARTLCNLAVQKAGPRYVRVRGRVYYFLRDLDAYIQAATVRAEA</sequence>
<dbReference type="KEGG" id="mag:amb3643"/>
<protein>
    <recommendedName>
        <fullName evidence="3">Helix-turn-helix domain-containing protein</fullName>
    </recommendedName>
</protein>
<name>Q2W128_PARM1</name>
<accession>Q2W128</accession>
<dbReference type="STRING" id="342108.amb3643"/>
<proteinExistence type="predicted"/>
<dbReference type="AlphaFoldDB" id="Q2W128"/>
<reference evidence="1 2" key="1">
    <citation type="journal article" date="2005" name="DNA Res.">
        <title>Complete genome sequence of the facultative anaerobic magnetotactic bacterium Magnetospirillum sp. strain AMB-1.</title>
        <authorList>
            <person name="Matsunaga T."/>
            <person name="Okamura Y."/>
            <person name="Fukuda Y."/>
            <person name="Wahyudi A.T."/>
            <person name="Murase Y."/>
            <person name="Takeyama H."/>
        </authorList>
    </citation>
    <scope>NUCLEOTIDE SEQUENCE [LARGE SCALE GENOMIC DNA]</scope>
    <source>
        <strain evidence="2">ATCC 700264 / AMB-1</strain>
    </source>
</reference>
<dbReference type="HOGENOM" id="CLU_2523589_0_0_5"/>
<keyword evidence="2" id="KW-1185">Reference proteome</keyword>
<evidence type="ECO:0008006" key="3">
    <source>
        <dbReference type="Google" id="ProtNLM"/>
    </source>
</evidence>
<organism evidence="1 2">
    <name type="scientific">Paramagnetospirillum magneticum (strain ATCC 700264 / AMB-1)</name>
    <name type="common">Magnetospirillum magneticum</name>
    <dbReference type="NCBI Taxonomy" id="342108"/>
    <lineage>
        <taxon>Bacteria</taxon>
        <taxon>Pseudomonadati</taxon>
        <taxon>Pseudomonadota</taxon>
        <taxon>Alphaproteobacteria</taxon>
        <taxon>Rhodospirillales</taxon>
        <taxon>Magnetospirillaceae</taxon>
        <taxon>Paramagnetospirillum</taxon>
    </lineage>
</organism>